<evidence type="ECO:0000256" key="1">
    <source>
        <dbReference type="SAM" id="MobiDB-lite"/>
    </source>
</evidence>
<keyword evidence="4" id="KW-1185">Reference proteome</keyword>
<dbReference type="Pfam" id="PF08241">
    <property type="entry name" value="Methyltransf_11"/>
    <property type="match status" value="1"/>
</dbReference>
<dbReference type="InterPro" id="IPR013216">
    <property type="entry name" value="Methyltransf_11"/>
</dbReference>
<proteinExistence type="predicted"/>
<dbReference type="InterPro" id="IPR029063">
    <property type="entry name" value="SAM-dependent_MTases_sf"/>
</dbReference>
<feature type="domain" description="Methyltransferase type 11" evidence="2">
    <location>
        <begin position="55"/>
        <end position="154"/>
    </location>
</feature>
<dbReference type="Proteomes" id="UP001221757">
    <property type="component" value="Unassembled WGS sequence"/>
</dbReference>
<accession>A0AAD7MBM7</accession>
<evidence type="ECO:0000313" key="3">
    <source>
        <dbReference type="EMBL" id="KAJ7709535.1"/>
    </source>
</evidence>
<dbReference type="EMBL" id="JARKIE010000002">
    <property type="protein sequence ID" value="KAJ7709535.1"/>
    <property type="molecule type" value="Genomic_DNA"/>
</dbReference>
<dbReference type="PANTHER" id="PTHR43591">
    <property type="entry name" value="METHYLTRANSFERASE"/>
    <property type="match status" value="1"/>
</dbReference>
<sequence>MSHSDASKSSQHVPSVPAAQAVHHESRNASNSAGYLLPTLHALASSGSRPNLTLLDVGAGSGTISVTLAQAVAPCGGTVVATDVNPGILPRAQAIADAAGVTNLTFQQADALSLPFPDGSFDVVHCHQVLTHIKAPWDALREMVRVAKPGGVVAAREGDMVTEAVWPPLPGLLRFHDLAAAAMRSYGGSNTAGRELLSWALKAGVERERIGYSVGTWSYSSKEERQVWARGMRQQLQEGRLRTAGLEKGLATEADMEEMDKAWEEWEERDDAMLAMMSGEILIQK</sequence>
<dbReference type="GO" id="GO:0008757">
    <property type="term" value="F:S-adenosylmethionine-dependent methyltransferase activity"/>
    <property type="evidence" value="ECO:0007669"/>
    <property type="project" value="InterPro"/>
</dbReference>
<keyword evidence="3" id="KW-0489">Methyltransferase</keyword>
<gene>
    <name evidence="3" type="ORF">B0H17DRAFT_228904</name>
</gene>
<comment type="caution">
    <text evidence="3">The sequence shown here is derived from an EMBL/GenBank/DDBJ whole genome shotgun (WGS) entry which is preliminary data.</text>
</comment>
<evidence type="ECO:0000259" key="2">
    <source>
        <dbReference type="Pfam" id="PF08241"/>
    </source>
</evidence>
<name>A0AAD7MBM7_MYCRO</name>
<organism evidence="3 4">
    <name type="scientific">Mycena rosella</name>
    <name type="common">Pink bonnet</name>
    <name type="synonym">Agaricus rosellus</name>
    <dbReference type="NCBI Taxonomy" id="1033263"/>
    <lineage>
        <taxon>Eukaryota</taxon>
        <taxon>Fungi</taxon>
        <taxon>Dikarya</taxon>
        <taxon>Basidiomycota</taxon>
        <taxon>Agaricomycotina</taxon>
        <taxon>Agaricomycetes</taxon>
        <taxon>Agaricomycetidae</taxon>
        <taxon>Agaricales</taxon>
        <taxon>Marasmiineae</taxon>
        <taxon>Mycenaceae</taxon>
        <taxon>Mycena</taxon>
    </lineage>
</organism>
<reference evidence="3" key="1">
    <citation type="submission" date="2023-03" db="EMBL/GenBank/DDBJ databases">
        <title>Massive genome expansion in bonnet fungi (Mycena s.s.) driven by repeated elements and novel gene families across ecological guilds.</title>
        <authorList>
            <consortium name="Lawrence Berkeley National Laboratory"/>
            <person name="Harder C.B."/>
            <person name="Miyauchi S."/>
            <person name="Viragh M."/>
            <person name="Kuo A."/>
            <person name="Thoen E."/>
            <person name="Andreopoulos B."/>
            <person name="Lu D."/>
            <person name="Skrede I."/>
            <person name="Drula E."/>
            <person name="Henrissat B."/>
            <person name="Morin E."/>
            <person name="Kohler A."/>
            <person name="Barry K."/>
            <person name="LaButti K."/>
            <person name="Morin E."/>
            <person name="Salamov A."/>
            <person name="Lipzen A."/>
            <person name="Mereny Z."/>
            <person name="Hegedus B."/>
            <person name="Baldrian P."/>
            <person name="Stursova M."/>
            <person name="Weitz H."/>
            <person name="Taylor A."/>
            <person name="Grigoriev I.V."/>
            <person name="Nagy L.G."/>
            <person name="Martin F."/>
            <person name="Kauserud H."/>
        </authorList>
    </citation>
    <scope>NUCLEOTIDE SEQUENCE</scope>
    <source>
        <strain evidence="3">CBHHK067</strain>
    </source>
</reference>
<dbReference type="SUPFAM" id="SSF53335">
    <property type="entry name" value="S-adenosyl-L-methionine-dependent methyltransferases"/>
    <property type="match status" value="1"/>
</dbReference>
<dbReference type="Gene3D" id="3.40.50.150">
    <property type="entry name" value="Vaccinia Virus protein VP39"/>
    <property type="match status" value="1"/>
</dbReference>
<dbReference type="GO" id="GO:0032259">
    <property type="term" value="P:methylation"/>
    <property type="evidence" value="ECO:0007669"/>
    <property type="project" value="UniProtKB-KW"/>
</dbReference>
<feature type="region of interest" description="Disordered" evidence="1">
    <location>
        <begin position="1"/>
        <end position="27"/>
    </location>
</feature>
<evidence type="ECO:0000313" key="4">
    <source>
        <dbReference type="Proteomes" id="UP001221757"/>
    </source>
</evidence>
<dbReference type="CDD" id="cd02440">
    <property type="entry name" value="AdoMet_MTases"/>
    <property type="match status" value="1"/>
</dbReference>
<feature type="compositionally biased region" description="Polar residues" evidence="1">
    <location>
        <begin position="1"/>
        <end position="13"/>
    </location>
</feature>
<keyword evidence="3" id="KW-0808">Transferase</keyword>
<protein>
    <submittedName>
        <fullName evidence="3">S-adenosyl-L-methionine-dependent methyltransferase</fullName>
    </submittedName>
</protein>
<dbReference type="AlphaFoldDB" id="A0AAD7MBM7"/>